<evidence type="ECO:0000259" key="6">
    <source>
        <dbReference type="Pfam" id="PF08547"/>
    </source>
</evidence>
<sequence>MTSTASAGPGLLRRAWRAVDRFLSGLRATFISQAISVIAITNEASYGAVDLTPEPKLVYAFKSQRDVAAWNVFSDASFGGLSQAAFQLSESEKTAVFSGTYSKEVLERSKLIRSGYCGINQVRPLPLNLRKYDFLDFRVRGDGNTYLANIRLDQLTGGDEEVWQATLKTSPGAWQDVRLDFRDFVFTFRGRLVTHYAPSSAGMPRHNIISFGLTMAASEEMPPEGEFSLELESVRAGAYQLSEAAAARKAYAGYFKFREGSEADEDMPRVQPPPISGPDDPRPPT</sequence>
<organism evidence="7 8">
    <name type="scientific">Pleodorina starrii</name>
    <dbReference type="NCBI Taxonomy" id="330485"/>
    <lineage>
        <taxon>Eukaryota</taxon>
        <taxon>Viridiplantae</taxon>
        <taxon>Chlorophyta</taxon>
        <taxon>core chlorophytes</taxon>
        <taxon>Chlorophyceae</taxon>
        <taxon>CS clade</taxon>
        <taxon>Chlamydomonadales</taxon>
        <taxon>Volvocaceae</taxon>
        <taxon>Pleodorina</taxon>
    </lineage>
</organism>
<dbReference type="Pfam" id="PF08547">
    <property type="entry name" value="CIA30"/>
    <property type="match status" value="1"/>
</dbReference>
<dbReference type="GO" id="GO:0006120">
    <property type="term" value="P:mitochondrial electron transport, NADH to ubiquinone"/>
    <property type="evidence" value="ECO:0007669"/>
    <property type="project" value="TreeGrafter"/>
</dbReference>
<accession>A0A9W6BA65</accession>
<name>A0A9W6BA65_9CHLO</name>
<evidence type="ECO:0000256" key="5">
    <source>
        <dbReference type="SAM" id="MobiDB-lite"/>
    </source>
</evidence>
<evidence type="ECO:0000313" key="7">
    <source>
        <dbReference type="EMBL" id="GLC48319.1"/>
    </source>
</evidence>
<feature type="domain" description="NADH:ubiquinone oxidoreductase intermediate-associated protein 30" evidence="6">
    <location>
        <begin position="60"/>
        <end position="230"/>
    </location>
</feature>
<dbReference type="GO" id="GO:0005739">
    <property type="term" value="C:mitochondrion"/>
    <property type="evidence" value="ECO:0007669"/>
    <property type="project" value="UniProtKB-SubCell"/>
</dbReference>
<dbReference type="AlphaFoldDB" id="A0A9W6BA65"/>
<dbReference type="InterPro" id="IPR013857">
    <property type="entry name" value="NADH-UbQ_OxRdtase-assoc_prot30"/>
</dbReference>
<evidence type="ECO:0000256" key="4">
    <source>
        <dbReference type="ARBA" id="ARBA00023186"/>
    </source>
</evidence>
<dbReference type="InterPro" id="IPR008979">
    <property type="entry name" value="Galactose-bd-like_sf"/>
</dbReference>
<gene>
    <name evidence="7" type="primary">PLEST000870</name>
    <name evidence="7" type="ORF">PLESTB_000083200</name>
</gene>
<keyword evidence="4" id="KW-0143">Chaperone</keyword>
<dbReference type="PANTHER" id="PTHR13194:SF18">
    <property type="entry name" value="COMPLEX I INTERMEDIATE-ASSOCIATED PROTEIN 30, MITOCHONDRIAL"/>
    <property type="match status" value="1"/>
</dbReference>
<reference evidence="7 8" key="1">
    <citation type="journal article" date="2023" name="Commun. Biol.">
        <title>Reorganization of the ancestral sex-determining regions during the evolution of trioecy in Pleodorina starrii.</title>
        <authorList>
            <person name="Takahashi K."/>
            <person name="Suzuki S."/>
            <person name="Kawai-Toyooka H."/>
            <person name="Yamamoto K."/>
            <person name="Hamaji T."/>
            <person name="Ootsuki R."/>
            <person name="Yamaguchi H."/>
            <person name="Kawachi M."/>
            <person name="Higashiyama T."/>
            <person name="Nozaki H."/>
        </authorList>
    </citation>
    <scope>NUCLEOTIDE SEQUENCE [LARGE SCALE GENOMIC DNA]</scope>
    <source>
        <strain evidence="7 8">NIES-4479</strain>
    </source>
</reference>
<dbReference type="GO" id="GO:0051082">
    <property type="term" value="F:unfolded protein binding"/>
    <property type="evidence" value="ECO:0007669"/>
    <property type="project" value="TreeGrafter"/>
</dbReference>
<evidence type="ECO:0000256" key="1">
    <source>
        <dbReference type="ARBA" id="ARBA00004173"/>
    </source>
</evidence>
<comment type="similarity">
    <text evidence="2">Belongs to the CIA30 family.</text>
</comment>
<evidence type="ECO:0000313" key="8">
    <source>
        <dbReference type="Proteomes" id="UP001165080"/>
    </source>
</evidence>
<proteinExistence type="inferred from homology"/>
<evidence type="ECO:0000256" key="2">
    <source>
        <dbReference type="ARBA" id="ARBA00007884"/>
    </source>
</evidence>
<dbReference type="Proteomes" id="UP001165080">
    <property type="component" value="Unassembled WGS sequence"/>
</dbReference>
<dbReference type="GO" id="GO:0032981">
    <property type="term" value="P:mitochondrial respiratory chain complex I assembly"/>
    <property type="evidence" value="ECO:0007669"/>
    <property type="project" value="TreeGrafter"/>
</dbReference>
<protein>
    <recommendedName>
        <fullName evidence="6">NADH:ubiquinone oxidoreductase intermediate-associated protein 30 domain-containing protein</fullName>
    </recommendedName>
</protein>
<keyword evidence="3" id="KW-0496">Mitochondrion</keyword>
<dbReference type="EMBL" id="BRXU01000001">
    <property type="protein sequence ID" value="GLC48319.1"/>
    <property type="molecule type" value="Genomic_DNA"/>
</dbReference>
<keyword evidence="8" id="KW-1185">Reference proteome</keyword>
<evidence type="ECO:0000256" key="3">
    <source>
        <dbReference type="ARBA" id="ARBA00023128"/>
    </source>
</evidence>
<comment type="caution">
    <text evidence="7">The sequence shown here is derived from an EMBL/GenBank/DDBJ whole genome shotgun (WGS) entry which is preliminary data.</text>
</comment>
<dbReference type="SUPFAM" id="SSF49785">
    <property type="entry name" value="Galactose-binding domain-like"/>
    <property type="match status" value="1"/>
</dbReference>
<comment type="subcellular location">
    <subcellularLocation>
        <location evidence="1">Mitochondrion</location>
    </subcellularLocation>
</comment>
<feature type="region of interest" description="Disordered" evidence="5">
    <location>
        <begin position="262"/>
        <end position="285"/>
    </location>
</feature>
<dbReference type="PANTHER" id="PTHR13194">
    <property type="entry name" value="COMPLEX I INTERMEDIATE-ASSOCIATED PROTEIN 30"/>
    <property type="match status" value="1"/>
</dbReference>
<dbReference type="InterPro" id="IPR039131">
    <property type="entry name" value="NDUFAF1"/>
</dbReference>